<accession>A1ZWJ8</accession>
<feature type="domain" description="N-acetyltransferase" evidence="1">
    <location>
        <begin position="3"/>
        <end position="110"/>
    </location>
</feature>
<proteinExistence type="predicted"/>
<dbReference type="Pfam" id="PF13673">
    <property type="entry name" value="Acetyltransf_10"/>
    <property type="match status" value="1"/>
</dbReference>
<dbReference type="AlphaFoldDB" id="A1ZWJ8"/>
<dbReference type="EMBL" id="AAWS01000052">
    <property type="protein sequence ID" value="EAY25238.1"/>
    <property type="molecule type" value="Genomic_DNA"/>
</dbReference>
<reference evidence="2 3" key="1">
    <citation type="submission" date="2007-01" db="EMBL/GenBank/DDBJ databases">
        <authorList>
            <person name="Haygood M."/>
            <person name="Podell S."/>
            <person name="Anderson C."/>
            <person name="Hopkinson B."/>
            <person name="Roe K."/>
            <person name="Barbeau K."/>
            <person name="Gaasterland T."/>
            <person name="Ferriera S."/>
            <person name="Johnson J."/>
            <person name="Kravitz S."/>
            <person name="Beeson K."/>
            <person name="Sutton G."/>
            <person name="Rogers Y.-H."/>
            <person name="Friedman R."/>
            <person name="Frazier M."/>
            <person name="Venter J.C."/>
        </authorList>
    </citation>
    <scope>NUCLEOTIDE SEQUENCE [LARGE SCALE GENOMIC DNA]</scope>
    <source>
        <strain evidence="2 3">ATCC 23134</strain>
    </source>
</reference>
<gene>
    <name evidence="2" type="ORF">M23134_07975</name>
</gene>
<keyword evidence="3" id="KW-1185">Reference proteome</keyword>
<organism evidence="2 3">
    <name type="scientific">Microscilla marina ATCC 23134</name>
    <dbReference type="NCBI Taxonomy" id="313606"/>
    <lineage>
        <taxon>Bacteria</taxon>
        <taxon>Pseudomonadati</taxon>
        <taxon>Bacteroidota</taxon>
        <taxon>Cytophagia</taxon>
        <taxon>Cytophagales</taxon>
        <taxon>Microscillaceae</taxon>
        <taxon>Microscilla</taxon>
    </lineage>
</organism>
<dbReference type="PANTHER" id="PTHR43451:SF1">
    <property type="entry name" value="ACETYLTRANSFERASE"/>
    <property type="match status" value="1"/>
</dbReference>
<dbReference type="InterPro" id="IPR052564">
    <property type="entry name" value="N-acetyltrans/Recomb-assoc"/>
</dbReference>
<dbReference type="PANTHER" id="PTHR43451">
    <property type="entry name" value="ACETYLTRANSFERASE (GNAT) FAMILY PROTEIN"/>
    <property type="match status" value="1"/>
</dbReference>
<evidence type="ECO:0000259" key="1">
    <source>
        <dbReference type="PROSITE" id="PS51186"/>
    </source>
</evidence>
<dbReference type="InterPro" id="IPR000182">
    <property type="entry name" value="GNAT_dom"/>
</dbReference>
<name>A1ZWJ8_MICM2</name>
<evidence type="ECO:0000313" key="2">
    <source>
        <dbReference type="EMBL" id="EAY25238.1"/>
    </source>
</evidence>
<dbReference type="eggNOG" id="COG1247">
    <property type="taxonomic scope" value="Bacteria"/>
</dbReference>
<evidence type="ECO:0000313" key="3">
    <source>
        <dbReference type="Proteomes" id="UP000004095"/>
    </source>
</evidence>
<dbReference type="CDD" id="cd04301">
    <property type="entry name" value="NAT_SF"/>
    <property type="match status" value="1"/>
</dbReference>
<dbReference type="RefSeq" id="WP_002703194.1">
    <property type="nucleotide sequence ID" value="NZ_AAWS01000052.1"/>
</dbReference>
<dbReference type="GO" id="GO:0016747">
    <property type="term" value="F:acyltransferase activity, transferring groups other than amino-acyl groups"/>
    <property type="evidence" value="ECO:0007669"/>
    <property type="project" value="InterPro"/>
</dbReference>
<protein>
    <recommendedName>
        <fullName evidence="1">N-acetyltransferase domain-containing protein</fullName>
    </recommendedName>
</protein>
<dbReference type="Proteomes" id="UP000004095">
    <property type="component" value="Unassembled WGS sequence"/>
</dbReference>
<comment type="caution">
    <text evidence="2">The sequence shown here is derived from an EMBL/GenBank/DDBJ whole genome shotgun (WGS) entry which is preliminary data.</text>
</comment>
<dbReference type="OrthoDB" id="424368at2"/>
<sequence length="110" mass="12912">MSLNIRQATTQDVFLITELFRNTVTSINRQDYTKEETQVWAESAHNIARWEQKIATQYFLVAEINAQIVGFASINQAGNYLDFLYVHHRFQRQSIAQKLYNTLVQRELNS</sequence>
<dbReference type="PROSITE" id="PS51186">
    <property type="entry name" value="GNAT"/>
    <property type="match status" value="1"/>
</dbReference>
<dbReference type="InterPro" id="IPR016181">
    <property type="entry name" value="Acyl_CoA_acyltransferase"/>
</dbReference>
<dbReference type="SUPFAM" id="SSF55729">
    <property type="entry name" value="Acyl-CoA N-acyltransferases (Nat)"/>
    <property type="match status" value="1"/>
</dbReference>
<dbReference type="Gene3D" id="3.40.630.30">
    <property type="match status" value="1"/>
</dbReference>